<evidence type="ECO:0000313" key="2">
    <source>
        <dbReference type="Proteomes" id="UP000008068"/>
    </source>
</evidence>
<dbReference type="STRING" id="135651.G0MVS3"/>
<evidence type="ECO:0000313" key="1">
    <source>
        <dbReference type="EMBL" id="EGT45241.1"/>
    </source>
</evidence>
<organism evidence="2">
    <name type="scientific">Caenorhabditis brenneri</name>
    <name type="common">Nematode worm</name>
    <dbReference type="NCBI Taxonomy" id="135651"/>
    <lineage>
        <taxon>Eukaryota</taxon>
        <taxon>Metazoa</taxon>
        <taxon>Ecdysozoa</taxon>
        <taxon>Nematoda</taxon>
        <taxon>Chromadorea</taxon>
        <taxon>Rhabditida</taxon>
        <taxon>Rhabditina</taxon>
        <taxon>Rhabditomorpha</taxon>
        <taxon>Rhabditoidea</taxon>
        <taxon>Rhabditidae</taxon>
        <taxon>Peloderinae</taxon>
        <taxon>Caenorhabditis</taxon>
    </lineage>
</organism>
<dbReference type="AlphaFoldDB" id="G0MVS3"/>
<name>G0MVS3_CAEBE</name>
<dbReference type="InParanoid" id="G0MVS3"/>
<protein>
    <submittedName>
        <fullName evidence="1">Uncharacterized protein</fullName>
    </submittedName>
</protein>
<dbReference type="OrthoDB" id="5866729at2759"/>
<dbReference type="eggNOG" id="ENOG502TIRH">
    <property type="taxonomic scope" value="Eukaryota"/>
</dbReference>
<proteinExistence type="predicted"/>
<dbReference type="HOGENOM" id="CLU_1429215_0_0_1"/>
<dbReference type="FunCoup" id="G0MVS3">
    <property type="interactions" value="487"/>
</dbReference>
<keyword evidence="2" id="KW-1185">Reference proteome</keyword>
<dbReference type="Proteomes" id="UP000008068">
    <property type="component" value="Unassembled WGS sequence"/>
</dbReference>
<reference evidence="2" key="1">
    <citation type="submission" date="2011-07" db="EMBL/GenBank/DDBJ databases">
        <authorList>
            <consortium name="Caenorhabditis brenneri Sequencing and Analysis Consortium"/>
            <person name="Wilson R.K."/>
        </authorList>
    </citation>
    <scope>NUCLEOTIDE SEQUENCE [LARGE SCALE GENOMIC DNA]</scope>
    <source>
        <strain evidence="2">PB2801</strain>
    </source>
</reference>
<gene>
    <name evidence="1" type="ORF">CAEBREN_05951</name>
</gene>
<dbReference type="OMA" id="IKEWYDV"/>
<sequence length="177" mass="20839">MSRGLLGATMYIEKRLQAAEPTVPWSREEQKRVTEYLADFRKFKNGGKRKNGSGEEPKLKDQLDDEIEASARLLVEFAGFHEIDETALAKLKNVYHNRLLTMVRQFAAAENRRKDGIDMPFKSPLEWTLKLNGVRNSVIEIKEWYDVTYRERYRQLKEQLRYDERLLANGEEKKKTI</sequence>
<accession>G0MVS3</accession>
<dbReference type="EMBL" id="GL379815">
    <property type="protein sequence ID" value="EGT45241.1"/>
    <property type="molecule type" value="Genomic_DNA"/>
</dbReference>